<keyword evidence="3" id="KW-0808">Transferase</keyword>
<dbReference type="PANTHER" id="PTHR18964:SF173">
    <property type="entry name" value="GLUCOKINASE"/>
    <property type="match status" value="1"/>
</dbReference>
<dbReference type="InterPro" id="IPR049874">
    <property type="entry name" value="ROK_cs"/>
</dbReference>
<dbReference type="PANTHER" id="PTHR18964">
    <property type="entry name" value="ROK (REPRESSOR, ORF, KINASE) FAMILY"/>
    <property type="match status" value="1"/>
</dbReference>
<dbReference type="Gene3D" id="3.30.420.40">
    <property type="match status" value="2"/>
</dbReference>
<evidence type="ECO:0000256" key="1">
    <source>
        <dbReference type="ARBA" id="ARBA00006479"/>
    </source>
</evidence>
<accession>A0A0K2H0T6</accession>
<reference evidence="3 4" key="1">
    <citation type="submission" date="2013-10" db="EMBL/GenBank/DDBJ databases">
        <title>Complete genome sequence of Corynebacterium lactis DSM 45799(T), isolated from raw cow milk.</title>
        <authorList>
            <person name="Ruckert C."/>
            <person name="Albersmeier A."/>
            <person name="Lipski A."/>
            <person name="Kalinowski J."/>
        </authorList>
    </citation>
    <scope>NUCLEOTIDE SEQUENCE [LARGE SCALE GENOMIC DNA]</scope>
    <source>
        <strain evidence="3 4">RW2-5</strain>
    </source>
</reference>
<dbReference type="InterPro" id="IPR000600">
    <property type="entry name" value="ROK"/>
</dbReference>
<proteinExistence type="inferred from homology"/>
<evidence type="ECO:0000256" key="2">
    <source>
        <dbReference type="SAM" id="MobiDB-lite"/>
    </source>
</evidence>
<dbReference type="KEGG" id="clw:CLAC_07980"/>
<gene>
    <name evidence="3" type="ORF">CLAC_07980</name>
</gene>
<protein>
    <submittedName>
        <fullName evidence="3">Glucokinase</fullName>
    </submittedName>
</protein>
<feature type="region of interest" description="Disordered" evidence="2">
    <location>
        <begin position="1"/>
        <end position="20"/>
    </location>
</feature>
<dbReference type="STRING" id="1408189.CLAC_07980"/>
<dbReference type="SUPFAM" id="SSF53067">
    <property type="entry name" value="Actin-like ATPase domain"/>
    <property type="match status" value="1"/>
</dbReference>
<sequence length="335" mass="34937">MPTVNSYEPPRDDRSAKGRPAIGFDIGGTNLRASVVSAEGKVLCRVQTSSDGSVDAIERGIVQTSERLVERFPDVSAIGLAVAGFLDEHRQTVRFAPHLPWRDANVVRRLSLLLPRPLELEHDANSAAWGEYRFGAARGADNWVLFALGTGIGGAMMHGGSIYRGAFGTAPEFGHLTVVPDGRQCSCGKRGCLERYCSGTALVTTATELAQSGGFISPLTDGLAAGSVTGMDVMSAASQGDELAKAAVDDFAFWLGRGLAMVGDVFDPELIVLGGGVSGAASLYLDAAKAEFSRHITGAGYRPIAEVKIAQLGADAGMIGVADLARTAAAQSPRA</sequence>
<name>A0A0K2H0T6_9CORY</name>
<keyword evidence="3" id="KW-0418">Kinase</keyword>
<evidence type="ECO:0000313" key="3">
    <source>
        <dbReference type="EMBL" id="ALA67662.1"/>
    </source>
</evidence>
<dbReference type="Pfam" id="PF00480">
    <property type="entry name" value="ROK"/>
    <property type="match status" value="1"/>
</dbReference>
<dbReference type="InterPro" id="IPR043129">
    <property type="entry name" value="ATPase_NBD"/>
</dbReference>
<dbReference type="RefSeq" id="WP_053412431.1">
    <property type="nucleotide sequence ID" value="NZ_CP006841.1"/>
</dbReference>
<dbReference type="GO" id="GO:0016301">
    <property type="term" value="F:kinase activity"/>
    <property type="evidence" value="ECO:0007669"/>
    <property type="project" value="UniProtKB-KW"/>
</dbReference>
<evidence type="ECO:0000313" key="4">
    <source>
        <dbReference type="Proteomes" id="UP000058446"/>
    </source>
</evidence>
<comment type="similarity">
    <text evidence="1">Belongs to the ROK (NagC/XylR) family.</text>
</comment>
<organism evidence="3 4">
    <name type="scientific">Corynebacterium lactis RW2-5</name>
    <dbReference type="NCBI Taxonomy" id="1408189"/>
    <lineage>
        <taxon>Bacteria</taxon>
        <taxon>Bacillati</taxon>
        <taxon>Actinomycetota</taxon>
        <taxon>Actinomycetes</taxon>
        <taxon>Mycobacteriales</taxon>
        <taxon>Corynebacteriaceae</taxon>
        <taxon>Corynebacterium</taxon>
    </lineage>
</organism>
<dbReference type="EMBL" id="CP006841">
    <property type="protein sequence ID" value="ALA67662.1"/>
    <property type="molecule type" value="Genomic_DNA"/>
</dbReference>
<dbReference type="PROSITE" id="PS01125">
    <property type="entry name" value="ROK"/>
    <property type="match status" value="1"/>
</dbReference>
<dbReference type="PATRIC" id="fig|1408189.4.peg.1599"/>
<keyword evidence="4" id="KW-1185">Reference proteome</keyword>
<dbReference type="AlphaFoldDB" id="A0A0K2H0T6"/>
<dbReference type="OrthoDB" id="9810372at2"/>
<dbReference type="Proteomes" id="UP000058446">
    <property type="component" value="Chromosome"/>
</dbReference>